<reference evidence="4" key="1">
    <citation type="journal article" date="2023" name="Nat. Commun.">
        <title>Diploid and tetraploid genomes of Acorus and the evolution of monocots.</title>
        <authorList>
            <person name="Ma L."/>
            <person name="Liu K.W."/>
            <person name="Li Z."/>
            <person name="Hsiao Y.Y."/>
            <person name="Qi Y."/>
            <person name="Fu T."/>
            <person name="Tang G.D."/>
            <person name="Zhang D."/>
            <person name="Sun W.H."/>
            <person name="Liu D.K."/>
            <person name="Li Y."/>
            <person name="Chen G.Z."/>
            <person name="Liu X.D."/>
            <person name="Liao X.Y."/>
            <person name="Jiang Y.T."/>
            <person name="Yu X."/>
            <person name="Hao Y."/>
            <person name="Huang J."/>
            <person name="Zhao X.W."/>
            <person name="Ke S."/>
            <person name="Chen Y.Y."/>
            <person name="Wu W.L."/>
            <person name="Hsu J.L."/>
            <person name="Lin Y.F."/>
            <person name="Huang M.D."/>
            <person name="Li C.Y."/>
            <person name="Huang L."/>
            <person name="Wang Z.W."/>
            <person name="Zhao X."/>
            <person name="Zhong W.Y."/>
            <person name="Peng D.H."/>
            <person name="Ahmad S."/>
            <person name="Lan S."/>
            <person name="Zhang J.S."/>
            <person name="Tsai W.C."/>
            <person name="Van de Peer Y."/>
            <person name="Liu Z.J."/>
        </authorList>
    </citation>
    <scope>NUCLEOTIDE SEQUENCE</scope>
    <source>
        <strain evidence="4">CP</strain>
    </source>
</reference>
<organism evidence="4 5">
    <name type="scientific">Acorus calamus</name>
    <name type="common">Sweet flag</name>
    <dbReference type="NCBI Taxonomy" id="4465"/>
    <lineage>
        <taxon>Eukaryota</taxon>
        <taxon>Viridiplantae</taxon>
        <taxon>Streptophyta</taxon>
        <taxon>Embryophyta</taxon>
        <taxon>Tracheophyta</taxon>
        <taxon>Spermatophyta</taxon>
        <taxon>Magnoliopsida</taxon>
        <taxon>Liliopsida</taxon>
        <taxon>Acoraceae</taxon>
        <taxon>Acorus</taxon>
    </lineage>
</organism>
<gene>
    <name evidence="4" type="ORF">QJS10_CPB22g00536</name>
</gene>
<dbReference type="GO" id="GO:0031124">
    <property type="term" value="P:mRNA 3'-end processing"/>
    <property type="evidence" value="ECO:0007669"/>
    <property type="project" value="TreeGrafter"/>
</dbReference>
<dbReference type="InterPro" id="IPR008942">
    <property type="entry name" value="ENTH_VHS"/>
</dbReference>
<evidence type="ECO:0000313" key="5">
    <source>
        <dbReference type="Proteomes" id="UP001180020"/>
    </source>
</evidence>
<evidence type="ECO:0000256" key="2">
    <source>
        <dbReference type="SAM" id="MobiDB-lite"/>
    </source>
</evidence>
<reference evidence="4" key="2">
    <citation type="submission" date="2023-06" db="EMBL/GenBank/DDBJ databases">
        <authorList>
            <person name="Ma L."/>
            <person name="Liu K.-W."/>
            <person name="Li Z."/>
            <person name="Hsiao Y.-Y."/>
            <person name="Qi Y."/>
            <person name="Fu T."/>
            <person name="Tang G."/>
            <person name="Zhang D."/>
            <person name="Sun W.-H."/>
            <person name="Liu D.-K."/>
            <person name="Li Y."/>
            <person name="Chen G.-Z."/>
            <person name="Liu X.-D."/>
            <person name="Liao X.-Y."/>
            <person name="Jiang Y.-T."/>
            <person name="Yu X."/>
            <person name="Hao Y."/>
            <person name="Huang J."/>
            <person name="Zhao X.-W."/>
            <person name="Ke S."/>
            <person name="Chen Y.-Y."/>
            <person name="Wu W.-L."/>
            <person name="Hsu J.-L."/>
            <person name="Lin Y.-F."/>
            <person name="Huang M.-D."/>
            <person name="Li C.-Y."/>
            <person name="Huang L."/>
            <person name="Wang Z.-W."/>
            <person name="Zhao X."/>
            <person name="Zhong W.-Y."/>
            <person name="Peng D.-H."/>
            <person name="Ahmad S."/>
            <person name="Lan S."/>
            <person name="Zhang J.-S."/>
            <person name="Tsai W.-C."/>
            <person name="Van De Peer Y."/>
            <person name="Liu Z.-J."/>
        </authorList>
    </citation>
    <scope>NUCLEOTIDE SEQUENCE</scope>
    <source>
        <strain evidence="4">CP</strain>
        <tissue evidence="4">Leaves</tissue>
    </source>
</reference>
<dbReference type="FunFam" id="1.25.40.90:FF:000018">
    <property type="entry name" value="ENTH/VHS family protein isoform 1"/>
    <property type="match status" value="1"/>
</dbReference>
<feature type="compositionally biased region" description="Pro residues" evidence="2">
    <location>
        <begin position="440"/>
        <end position="449"/>
    </location>
</feature>
<dbReference type="GO" id="GO:0000993">
    <property type="term" value="F:RNA polymerase II complex binding"/>
    <property type="evidence" value="ECO:0007669"/>
    <property type="project" value="TreeGrafter"/>
</dbReference>
<name>A0AAV9C0M7_ACOCL</name>
<protein>
    <recommendedName>
        <fullName evidence="3">CID domain-containing protein</fullName>
    </recommendedName>
</protein>
<evidence type="ECO:0000313" key="4">
    <source>
        <dbReference type="EMBL" id="KAK1282204.1"/>
    </source>
</evidence>
<comment type="caution">
    <text evidence="4">The sequence shown here is derived from an EMBL/GenBank/DDBJ whole genome shotgun (WGS) entry which is preliminary data.</text>
</comment>
<feature type="region of interest" description="Disordered" evidence="2">
    <location>
        <begin position="372"/>
        <end position="456"/>
    </location>
</feature>
<dbReference type="CDD" id="cd16981">
    <property type="entry name" value="CID_RPRD_like"/>
    <property type="match status" value="1"/>
</dbReference>
<dbReference type="SMART" id="SM00582">
    <property type="entry name" value="RPR"/>
    <property type="match status" value="1"/>
</dbReference>
<feature type="compositionally biased region" description="Pro residues" evidence="2">
    <location>
        <begin position="407"/>
        <end position="428"/>
    </location>
</feature>
<feature type="domain" description="CID" evidence="3">
    <location>
        <begin position="2"/>
        <end position="134"/>
    </location>
</feature>
<dbReference type="PROSITE" id="PS51391">
    <property type="entry name" value="CID"/>
    <property type="match status" value="1"/>
</dbReference>
<feature type="region of interest" description="Disordered" evidence="2">
    <location>
        <begin position="284"/>
        <end position="305"/>
    </location>
</feature>
<feature type="compositionally biased region" description="Basic and acidic residues" evidence="2">
    <location>
        <begin position="372"/>
        <end position="385"/>
    </location>
</feature>
<dbReference type="GO" id="GO:0005634">
    <property type="term" value="C:nucleus"/>
    <property type="evidence" value="ECO:0007669"/>
    <property type="project" value="UniProtKB-ARBA"/>
</dbReference>
<dbReference type="EMBL" id="JAUJYO010000022">
    <property type="protein sequence ID" value="KAK1282204.1"/>
    <property type="molecule type" value="Genomic_DNA"/>
</dbReference>
<dbReference type="SUPFAM" id="SSF48464">
    <property type="entry name" value="ENTH/VHS domain"/>
    <property type="match status" value="1"/>
</dbReference>
<dbReference type="Proteomes" id="UP001180020">
    <property type="component" value="Unassembled WGS sequence"/>
</dbReference>
<evidence type="ECO:0000256" key="1">
    <source>
        <dbReference type="ARBA" id="ARBA00022664"/>
    </source>
</evidence>
<dbReference type="Pfam" id="PF04818">
    <property type="entry name" value="CID"/>
    <property type="match status" value="1"/>
</dbReference>
<dbReference type="PANTHER" id="PTHR12460:SF23">
    <property type="entry name" value="ACTIN CYTOSKELETON-REGULATORY COMPLEX PROTEIN PAN1"/>
    <property type="match status" value="1"/>
</dbReference>
<dbReference type="AlphaFoldDB" id="A0AAV9C0M7"/>
<sequence length="481" mass="53497">MNGIFNGQILVDKLAKLNNSQQSIETLSHWCIFHRNKAKQVVETWDRQFHCSPQEQRVSYLYLANDILQNSRRKGAEFVIEFWKFLPDALNDVIENGDEFGKRAAMRLIDIWEERKVFGQRPQTLKEELLKRNSENCKRNGRTVNYKFKHLVGDVLEKIVSSYEIVYDGPVDEDAVLSKCRDEITGIEKMEKEIGSGNNSGDIGGREVLEELHGHQDLISQYVGHLRKAESSRASLISHLRDALQEQELKQEEVSKLRQAAESRIEKAATLTQQLSASTIVARPLPNHHPDEEITPISATPTTFTSEAPATNAANKEQSAPVMYVQPITNSSPRPSEEGHLKTTAAAVAEKLVASTSSAQMLTYVLSSLAKEDPDEYHPEKRPKLETLSQPPPPPFPHPSTHQNMTQPPPLPPPLNPPLPLSAPPVPGAPFGYTFVSSPQEPPPLPSYPMMPYQNVQGSDGGSGFFVPASLPTTLPSISKQ</sequence>
<keyword evidence="1" id="KW-0507">mRNA processing</keyword>
<dbReference type="PANTHER" id="PTHR12460">
    <property type="entry name" value="CYCLIN-DEPENDENT KINASE INHIBITOR-RELATED PROTEIN"/>
    <property type="match status" value="1"/>
</dbReference>
<evidence type="ECO:0000259" key="3">
    <source>
        <dbReference type="PROSITE" id="PS51391"/>
    </source>
</evidence>
<dbReference type="Gene3D" id="1.25.40.90">
    <property type="match status" value="1"/>
</dbReference>
<dbReference type="InterPro" id="IPR006569">
    <property type="entry name" value="CID_dom"/>
</dbReference>
<proteinExistence type="predicted"/>
<accession>A0AAV9C0M7</accession>
<keyword evidence="5" id="KW-1185">Reference proteome</keyword>